<dbReference type="EMBL" id="BNFF01000001">
    <property type="protein sequence ID" value="GHK53944.1"/>
    <property type="molecule type" value="Genomic_DNA"/>
</dbReference>
<evidence type="ECO:0000259" key="2">
    <source>
        <dbReference type="Pfam" id="PF00005"/>
    </source>
</evidence>
<name>A0A919HXD5_KLEPN</name>
<organism evidence="3 4">
    <name type="scientific">Klebsiella pneumoniae</name>
    <dbReference type="NCBI Taxonomy" id="573"/>
    <lineage>
        <taxon>Bacteria</taxon>
        <taxon>Pseudomonadati</taxon>
        <taxon>Pseudomonadota</taxon>
        <taxon>Gammaproteobacteria</taxon>
        <taxon>Enterobacterales</taxon>
        <taxon>Enterobacteriaceae</taxon>
        <taxon>Klebsiella/Raoultella group</taxon>
        <taxon>Klebsiella</taxon>
        <taxon>Klebsiella pneumoniae complex</taxon>
    </lineage>
</organism>
<dbReference type="AlphaFoldDB" id="A0A919HXD5"/>
<dbReference type="SUPFAM" id="SSF52540">
    <property type="entry name" value="P-loop containing nucleoside triphosphate hydrolases"/>
    <property type="match status" value="1"/>
</dbReference>
<comment type="caution">
    <text evidence="3">The sequence shown here is derived from an EMBL/GenBank/DDBJ whole genome shotgun (WGS) entry which is preliminary data.</text>
</comment>
<dbReference type="GO" id="GO:0005524">
    <property type="term" value="F:ATP binding"/>
    <property type="evidence" value="ECO:0007669"/>
    <property type="project" value="InterPro"/>
</dbReference>
<dbReference type="Pfam" id="PF00005">
    <property type="entry name" value="ABC_tran"/>
    <property type="match status" value="1"/>
</dbReference>
<dbReference type="PANTHER" id="PTHR43023:SF3">
    <property type="entry name" value="PROTEIN TRIGALACTOSYLDIACYLGLYCEROL 3, CHLOROPLASTIC"/>
    <property type="match status" value="1"/>
</dbReference>
<evidence type="ECO:0000313" key="3">
    <source>
        <dbReference type="EMBL" id="GHK53944.1"/>
    </source>
</evidence>
<dbReference type="InterPro" id="IPR027417">
    <property type="entry name" value="P-loop_NTPase"/>
</dbReference>
<accession>A0A919HXD5</accession>
<feature type="domain" description="ABC transporter" evidence="2">
    <location>
        <begin position="44"/>
        <end position="86"/>
    </location>
</feature>
<gene>
    <name evidence="3" type="ORF">KPZU09_36800</name>
</gene>
<evidence type="ECO:0000313" key="4">
    <source>
        <dbReference type="Proteomes" id="UP000655094"/>
    </source>
</evidence>
<dbReference type="Proteomes" id="UP000655094">
    <property type="component" value="Unassembled WGS sequence"/>
</dbReference>
<reference evidence="3" key="1">
    <citation type="submission" date="2020-10" db="EMBL/GenBank/DDBJ databases">
        <title>Genome Sequence of ESBL Producing Zambian Clinical Strains.</title>
        <authorList>
            <person name="Shawa M."/>
            <person name="Furuta Y."/>
            <person name="Simbotwe M."/>
            <person name="Mulenga E."/>
            <person name="Mubanga M."/>
            <person name="Mulenga G."/>
            <person name="Kaile C."/>
            <person name="Zorigt T."/>
            <person name="Hang'ombe B."/>
            <person name="Higashi H."/>
        </authorList>
    </citation>
    <scope>NUCLEOTIDE SEQUENCE</scope>
    <source>
        <strain evidence="3">Zam_UTH_09</strain>
    </source>
</reference>
<dbReference type="GO" id="GO:0016887">
    <property type="term" value="F:ATP hydrolysis activity"/>
    <property type="evidence" value="ECO:0007669"/>
    <property type="project" value="InterPro"/>
</dbReference>
<dbReference type="PANTHER" id="PTHR43023">
    <property type="entry name" value="PROTEIN TRIGALACTOSYLDIACYLGLYCEROL 3, CHLOROPLASTIC"/>
    <property type="match status" value="1"/>
</dbReference>
<sequence length="108" mass="11298">MNSSLAAVAETDFQPFTDLAAGRQRKVLSVRNLSKAYQAQHKVLDGISFDLHAGEMVGVIGRSGAGKSTLLHVLNGTHSASGGEILSYPEVGTPHDVSQLKGRALNAA</sequence>
<evidence type="ECO:0000256" key="1">
    <source>
        <dbReference type="ARBA" id="ARBA00022448"/>
    </source>
</evidence>
<proteinExistence type="predicted"/>
<protein>
    <recommendedName>
        <fullName evidence="2">ABC transporter domain-containing protein</fullName>
    </recommendedName>
</protein>
<keyword evidence="1" id="KW-0813">Transport</keyword>
<dbReference type="InterPro" id="IPR003439">
    <property type="entry name" value="ABC_transporter-like_ATP-bd"/>
</dbReference>
<dbReference type="Gene3D" id="3.40.50.300">
    <property type="entry name" value="P-loop containing nucleotide triphosphate hydrolases"/>
    <property type="match status" value="1"/>
</dbReference>